<dbReference type="InterPro" id="IPR046525">
    <property type="entry name" value="DUF6702"/>
</dbReference>
<name>A0A2W4ZDD3_9SPHN</name>
<gene>
    <name evidence="1" type="ORF">DI632_06495</name>
</gene>
<evidence type="ECO:0000313" key="1">
    <source>
        <dbReference type="EMBL" id="PZO78602.1"/>
    </source>
</evidence>
<dbReference type="Pfam" id="PF20420">
    <property type="entry name" value="DUF6702"/>
    <property type="match status" value="1"/>
</dbReference>
<organism evidence="1 2">
    <name type="scientific">Sphingomonas hengshuiensis</name>
    <dbReference type="NCBI Taxonomy" id="1609977"/>
    <lineage>
        <taxon>Bacteria</taxon>
        <taxon>Pseudomonadati</taxon>
        <taxon>Pseudomonadota</taxon>
        <taxon>Alphaproteobacteria</taxon>
        <taxon>Sphingomonadales</taxon>
        <taxon>Sphingomonadaceae</taxon>
        <taxon>Sphingomonas</taxon>
    </lineage>
</organism>
<reference evidence="1 2" key="1">
    <citation type="submission" date="2017-08" db="EMBL/GenBank/DDBJ databases">
        <title>Infants hospitalized years apart are colonized by the same room-sourced microbial strains.</title>
        <authorList>
            <person name="Brooks B."/>
            <person name="Olm M.R."/>
            <person name="Firek B.A."/>
            <person name="Baker R."/>
            <person name="Thomas B.C."/>
            <person name="Morowitz M.J."/>
            <person name="Banfield J.F."/>
        </authorList>
    </citation>
    <scope>NUCLEOTIDE SEQUENCE [LARGE SCALE GENOMIC DNA]</scope>
    <source>
        <strain evidence="1">S2_018_000_R3_110</strain>
    </source>
</reference>
<accession>A0A2W4ZDD3</accession>
<sequence length="158" mass="16687">MRTPLALLATCAVIAPAQAHRGHDSLALVTLADGRVTVSHRFEAHDIEPALAKIAPAAQVSLDDPAAVAALVSYVQRRFVLTIDGKPVALTHVATDLSHSQVRIDYAGKAPRKPKTVAVRSTVLTDVYRAQVNQVNVRQGNVVKSLTLRGGTGGSVTL</sequence>
<evidence type="ECO:0000313" key="2">
    <source>
        <dbReference type="Proteomes" id="UP000248614"/>
    </source>
</evidence>
<comment type="caution">
    <text evidence="1">The sequence shown here is derived from an EMBL/GenBank/DDBJ whole genome shotgun (WGS) entry which is preliminary data.</text>
</comment>
<protein>
    <submittedName>
        <fullName evidence="1">Uncharacterized protein</fullName>
    </submittedName>
</protein>
<dbReference type="Proteomes" id="UP000248614">
    <property type="component" value="Unassembled WGS sequence"/>
</dbReference>
<proteinExistence type="predicted"/>
<dbReference type="AlphaFoldDB" id="A0A2W4ZDD3"/>
<dbReference type="EMBL" id="QFNF01000011">
    <property type="protein sequence ID" value="PZO78602.1"/>
    <property type="molecule type" value="Genomic_DNA"/>
</dbReference>